<accession>I9P1Q4</accession>
<dbReference type="SMART" id="SM00448">
    <property type="entry name" value="REC"/>
    <property type="match status" value="1"/>
</dbReference>
<dbReference type="InterPro" id="IPR001789">
    <property type="entry name" value="Sig_transdc_resp-reg_receiver"/>
</dbReference>
<feature type="domain" description="HTH LytTR-type" evidence="4">
    <location>
        <begin position="151"/>
        <end position="257"/>
    </location>
</feature>
<gene>
    <name evidence="5" type="ORF">AGRI_10631</name>
</gene>
<keyword evidence="1" id="KW-0902">Two-component regulatory system</keyword>
<dbReference type="GO" id="GO:0000156">
    <property type="term" value="F:phosphorelay response regulator activity"/>
    <property type="evidence" value="ECO:0007669"/>
    <property type="project" value="InterPro"/>
</dbReference>
<keyword evidence="2" id="KW-0597">Phosphoprotein</keyword>
<sequence length="260" mass="29607">MFNVVIIEDEPLARSKLKRLLQQIAEPIQVIAELSSVSETQAWLSSGECADLIFSDIELLDGNVFQCYQQQTPPCPVIFITAYDDFMLAAFDSLGIAYLLKPYDLTKLQQAWQKFRLLTAKPEHGNNALAQQLQTLLQHLPIPQPSYVTRIPIRQQQQIYFLEVAQILYLQADGNLVMAFDQAGKRHFLPYASLQAAEAALDPARFFRINRSELVQGLHIQRLERYCKNTLTLYMPAGIQLKTSQSRTSEFNRWLGLSTG</sequence>
<protein>
    <submittedName>
        <fullName evidence="5">Two-component response transcriptional regulator</fullName>
    </submittedName>
</protein>
<dbReference type="InterPro" id="IPR011006">
    <property type="entry name" value="CheY-like_superfamily"/>
</dbReference>
<dbReference type="AlphaFoldDB" id="I9P1Q4"/>
<dbReference type="PANTHER" id="PTHR37299:SF1">
    <property type="entry name" value="STAGE 0 SPORULATION PROTEIN A HOMOLOG"/>
    <property type="match status" value="1"/>
</dbReference>
<dbReference type="SUPFAM" id="SSF52172">
    <property type="entry name" value="CheY-like"/>
    <property type="match status" value="1"/>
</dbReference>
<evidence type="ECO:0000256" key="2">
    <source>
        <dbReference type="PROSITE-ProRule" id="PRU00169"/>
    </source>
</evidence>
<feature type="domain" description="Response regulatory" evidence="3">
    <location>
        <begin position="3"/>
        <end position="116"/>
    </location>
</feature>
<dbReference type="PATRIC" id="fig|1195246.3.peg.2106"/>
<dbReference type="SMART" id="SM00850">
    <property type="entry name" value="LytTR"/>
    <property type="match status" value="1"/>
</dbReference>
<evidence type="ECO:0000259" key="3">
    <source>
        <dbReference type="PROSITE" id="PS50110"/>
    </source>
</evidence>
<dbReference type="Gene3D" id="3.40.50.2300">
    <property type="match status" value="1"/>
</dbReference>
<dbReference type="eggNOG" id="COG3279">
    <property type="taxonomic scope" value="Bacteria"/>
</dbReference>
<dbReference type="STRING" id="1195246.AGRI_10631"/>
<dbReference type="GO" id="GO:0003677">
    <property type="term" value="F:DNA binding"/>
    <property type="evidence" value="ECO:0007669"/>
    <property type="project" value="InterPro"/>
</dbReference>
<dbReference type="InterPro" id="IPR046947">
    <property type="entry name" value="LytR-like"/>
</dbReference>
<dbReference type="Gene3D" id="2.40.50.1020">
    <property type="entry name" value="LytTr DNA-binding domain"/>
    <property type="match status" value="1"/>
</dbReference>
<keyword evidence="6" id="KW-1185">Reference proteome</keyword>
<organism evidence="5 6">
    <name type="scientific">Alishewanella agri BL06</name>
    <dbReference type="NCBI Taxonomy" id="1195246"/>
    <lineage>
        <taxon>Bacteria</taxon>
        <taxon>Pseudomonadati</taxon>
        <taxon>Pseudomonadota</taxon>
        <taxon>Gammaproteobacteria</taxon>
        <taxon>Alteromonadales</taxon>
        <taxon>Alteromonadaceae</taxon>
        <taxon>Alishewanella</taxon>
    </lineage>
</organism>
<feature type="modified residue" description="4-aspartylphosphate" evidence="2">
    <location>
        <position position="56"/>
    </location>
</feature>
<dbReference type="EMBL" id="AKKU01000017">
    <property type="protein sequence ID" value="EIW88664.1"/>
    <property type="molecule type" value="Genomic_DNA"/>
</dbReference>
<dbReference type="Proteomes" id="UP000035062">
    <property type="component" value="Unassembled WGS sequence"/>
</dbReference>
<evidence type="ECO:0000259" key="4">
    <source>
        <dbReference type="PROSITE" id="PS50930"/>
    </source>
</evidence>
<dbReference type="Pfam" id="PF04397">
    <property type="entry name" value="LytTR"/>
    <property type="match status" value="1"/>
</dbReference>
<evidence type="ECO:0000313" key="5">
    <source>
        <dbReference type="EMBL" id="EIW88664.1"/>
    </source>
</evidence>
<comment type="caution">
    <text evidence="5">The sequence shown here is derived from an EMBL/GenBank/DDBJ whole genome shotgun (WGS) entry which is preliminary data.</text>
</comment>
<evidence type="ECO:0000313" key="6">
    <source>
        <dbReference type="Proteomes" id="UP000035062"/>
    </source>
</evidence>
<reference evidence="5 6" key="1">
    <citation type="journal article" date="2012" name="J. Bacteriol.">
        <title>Genome Sequence of Pectin-Degrading Alishewanella agri, Isolated from Landfill Soil.</title>
        <authorList>
            <person name="Kim J."/>
            <person name="Jung J."/>
            <person name="Sung J.S."/>
            <person name="Chun J."/>
            <person name="Park W."/>
        </authorList>
    </citation>
    <scope>NUCLEOTIDE SEQUENCE [LARGE SCALE GENOMIC DNA]</scope>
    <source>
        <strain evidence="5 6">BL06</strain>
    </source>
</reference>
<dbReference type="InterPro" id="IPR007492">
    <property type="entry name" value="LytTR_DNA-bd_dom"/>
</dbReference>
<evidence type="ECO:0000256" key="1">
    <source>
        <dbReference type="ARBA" id="ARBA00023012"/>
    </source>
</evidence>
<dbReference type="PROSITE" id="PS50110">
    <property type="entry name" value="RESPONSE_REGULATORY"/>
    <property type="match status" value="1"/>
</dbReference>
<name>I9P1Q4_9ALTE</name>
<dbReference type="PROSITE" id="PS50930">
    <property type="entry name" value="HTH_LYTTR"/>
    <property type="match status" value="1"/>
</dbReference>
<dbReference type="Pfam" id="PF00072">
    <property type="entry name" value="Response_reg"/>
    <property type="match status" value="1"/>
</dbReference>
<dbReference type="PANTHER" id="PTHR37299">
    <property type="entry name" value="TRANSCRIPTIONAL REGULATOR-RELATED"/>
    <property type="match status" value="1"/>
</dbReference>
<proteinExistence type="predicted"/>